<dbReference type="AlphaFoldDB" id="A0A1J5T3Y4"/>
<sequence>MNILIFLLVLAATAIVMLRCIELAAHLNRKLWFGHGYTFGGFSISIALTAGGAVGVLVGWPDAPILLLLGIAGWMTFNRRF</sequence>
<gene>
    <name evidence="2" type="ORF">GALL_71360</name>
</gene>
<evidence type="ECO:0000256" key="1">
    <source>
        <dbReference type="SAM" id="Phobius"/>
    </source>
</evidence>
<reference evidence="2" key="1">
    <citation type="submission" date="2016-10" db="EMBL/GenBank/DDBJ databases">
        <title>Sequence of Gallionella enrichment culture.</title>
        <authorList>
            <person name="Poehlein A."/>
            <person name="Muehling M."/>
            <person name="Daniel R."/>
        </authorList>
    </citation>
    <scope>NUCLEOTIDE SEQUENCE</scope>
</reference>
<feature type="transmembrane region" description="Helical" evidence="1">
    <location>
        <begin position="44"/>
        <end position="77"/>
    </location>
</feature>
<dbReference type="EMBL" id="MLJW01000021">
    <property type="protein sequence ID" value="OIR10965.1"/>
    <property type="molecule type" value="Genomic_DNA"/>
</dbReference>
<keyword evidence="1" id="KW-1133">Transmembrane helix</keyword>
<keyword evidence="1" id="KW-0812">Transmembrane</keyword>
<accession>A0A1J5T3Y4</accession>
<keyword evidence="1" id="KW-0472">Membrane</keyword>
<protein>
    <submittedName>
        <fullName evidence="2">Uncharacterized protein</fullName>
    </submittedName>
</protein>
<proteinExistence type="predicted"/>
<organism evidence="2">
    <name type="scientific">mine drainage metagenome</name>
    <dbReference type="NCBI Taxonomy" id="410659"/>
    <lineage>
        <taxon>unclassified sequences</taxon>
        <taxon>metagenomes</taxon>
        <taxon>ecological metagenomes</taxon>
    </lineage>
</organism>
<name>A0A1J5T3Y4_9ZZZZ</name>
<evidence type="ECO:0000313" key="2">
    <source>
        <dbReference type="EMBL" id="OIR10965.1"/>
    </source>
</evidence>
<comment type="caution">
    <text evidence="2">The sequence shown here is derived from an EMBL/GenBank/DDBJ whole genome shotgun (WGS) entry which is preliminary data.</text>
</comment>